<gene>
    <name evidence="12" type="ORF">EHQ24_05940</name>
</gene>
<keyword evidence="2 8" id="KW-0813">Transport</keyword>
<dbReference type="GO" id="GO:0033214">
    <property type="term" value="P:siderophore-iron import into cell"/>
    <property type="evidence" value="ECO:0007669"/>
    <property type="project" value="TreeGrafter"/>
</dbReference>
<evidence type="ECO:0000256" key="7">
    <source>
        <dbReference type="ARBA" id="ARBA00023237"/>
    </source>
</evidence>
<evidence type="ECO:0000256" key="1">
    <source>
        <dbReference type="ARBA" id="ARBA00004571"/>
    </source>
</evidence>
<dbReference type="GO" id="GO:0009279">
    <property type="term" value="C:cell outer membrane"/>
    <property type="evidence" value="ECO:0007669"/>
    <property type="project" value="UniProtKB-SubCell"/>
</dbReference>
<proteinExistence type="inferred from homology"/>
<dbReference type="InterPro" id="IPR036942">
    <property type="entry name" value="Beta-barrel_TonB_sf"/>
</dbReference>
<organism evidence="12 13">
    <name type="scientific">Leptospira noumeaensis</name>
    <dbReference type="NCBI Taxonomy" id="2484964"/>
    <lineage>
        <taxon>Bacteria</taxon>
        <taxon>Pseudomonadati</taxon>
        <taxon>Spirochaetota</taxon>
        <taxon>Spirochaetia</taxon>
        <taxon>Leptospirales</taxon>
        <taxon>Leptospiraceae</taxon>
        <taxon>Leptospira</taxon>
    </lineage>
</organism>
<protein>
    <submittedName>
        <fullName evidence="12">TonB-dependent receptor</fullName>
    </submittedName>
</protein>
<dbReference type="Gene3D" id="2.40.170.20">
    <property type="entry name" value="TonB-dependent receptor, beta-barrel domain"/>
    <property type="match status" value="1"/>
</dbReference>
<keyword evidence="12" id="KW-0675">Receptor</keyword>
<dbReference type="PANTHER" id="PTHR30442:SF0">
    <property type="entry name" value="FE(3+) DICITRATE TRANSPORT PROTEIN FECA"/>
    <property type="match status" value="1"/>
</dbReference>
<dbReference type="InterPro" id="IPR037066">
    <property type="entry name" value="Plug_dom_sf"/>
</dbReference>
<dbReference type="Gene3D" id="2.170.130.10">
    <property type="entry name" value="TonB-dependent receptor, plug domain"/>
    <property type="match status" value="1"/>
</dbReference>
<keyword evidence="13" id="KW-1185">Reference proteome</keyword>
<evidence type="ECO:0000256" key="4">
    <source>
        <dbReference type="ARBA" id="ARBA00022692"/>
    </source>
</evidence>
<dbReference type="Pfam" id="PF07715">
    <property type="entry name" value="Plug"/>
    <property type="match status" value="1"/>
</dbReference>
<dbReference type="InterPro" id="IPR039426">
    <property type="entry name" value="TonB-dep_rcpt-like"/>
</dbReference>
<keyword evidence="3 8" id="KW-1134">Transmembrane beta strand</keyword>
<feature type="domain" description="TonB-dependent receptor-like beta-barrel" evidence="10">
    <location>
        <begin position="274"/>
        <end position="764"/>
    </location>
</feature>
<dbReference type="PROSITE" id="PS52016">
    <property type="entry name" value="TONB_DEPENDENT_REC_3"/>
    <property type="match status" value="1"/>
</dbReference>
<reference evidence="12" key="1">
    <citation type="journal article" date="2019" name="PLoS Negl. Trop. Dis.">
        <title>Revisiting the worldwide diversity of Leptospira species in the environment.</title>
        <authorList>
            <person name="Vincent A.T."/>
            <person name="Schiettekatte O."/>
            <person name="Bourhy P."/>
            <person name="Veyrier F.J."/>
            <person name="Picardeau M."/>
        </authorList>
    </citation>
    <scope>NUCLEOTIDE SEQUENCE [LARGE SCALE GENOMIC DNA]</scope>
    <source>
        <strain evidence="12">201800287</strain>
    </source>
</reference>
<evidence type="ECO:0000256" key="3">
    <source>
        <dbReference type="ARBA" id="ARBA00022452"/>
    </source>
</evidence>
<dbReference type="Pfam" id="PF00593">
    <property type="entry name" value="TonB_dep_Rec_b-barrel"/>
    <property type="match status" value="1"/>
</dbReference>
<name>A0A4R9IFP6_9LEPT</name>
<evidence type="ECO:0000259" key="11">
    <source>
        <dbReference type="Pfam" id="PF07715"/>
    </source>
</evidence>
<evidence type="ECO:0000256" key="6">
    <source>
        <dbReference type="ARBA" id="ARBA00023136"/>
    </source>
</evidence>
<dbReference type="InterPro" id="IPR012910">
    <property type="entry name" value="Plug_dom"/>
</dbReference>
<evidence type="ECO:0000256" key="5">
    <source>
        <dbReference type="ARBA" id="ARBA00023077"/>
    </source>
</evidence>
<keyword evidence="4 8" id="KW-0812">Transmembrane</keyword>
<dbReference type="EMBL" id="RQFK01000011">
    <property type="protein sequence ID" value="TGK87130.1"/>
    <property type="molecule type" value="Genomic_DNA"/>
</dbReference>
<dbReference type="Proteomes" id="UP000298009">
    <property type="component" value="Unassembled WGS sequence"/>
</dbReference>
<dbReference type="OrthoDB" id="9760494at2"/>
<feature type="domain" description="TonB-dependent receptor plug" evidence="11">
    <location>
        <begin position="52"/>
        <end position="162"/>
    </location>
</feature>
<comment type="caution">
    <text evidence="12">The sequence shown here is derived from an EMBL/GenBank/DDBJ whole genome shotgun (WGS) entry which is preliminary data.</text>
</comment>
<keyword evidence="5 9" id="KW-0798">TonB box</keyword>
<evidence type="ECO:0000256" key="2">
    <source>
        <dbReference type="ARBA" id="ARBA00022448"/>
    </source>
</evidence>
<accession>A0A4R9IFP6</accession>
<comment type="similarity">
    <text evidence="8 9">Belongs to the TonB-dependent receptor family.</text>
</comment>
<evidence type="ECO:0000256" key="8">
    <source>
        <dbReference type="PROSITE-ProRule" id="PRU01360"/>
    </source>
</evidence>
<evidence type="ECO:0000259" key="10">
    <source>
        <dbReference type="Pfam" id="PF00593"/>
    </source>
</evidence>
<dbReference type="AlphaFoldDB" id="A0A4R9IFP6"/>
<keyword evidence="6 8" id="KW-0472">Membrane</keyword>
<dbReference type="PANTHER" id="PTHR30442">
    <property type="entry name" value="IRON III DICITRATE TRANSPORT PROTEIN FECA"/>
    <property type="match status" value="1"/>
</dbReference>
<dbReference type="SUPFAM" id="SSF56935">
    <property type="entry name" value="Porins"/>
    <property type="match status" value="1"/>
</dbReference>
<dbReference type="RefSeq" id="WP_135600724.1">
    <property type="nucleotide sequence ID" value="NZ_RQFK01000011.1"/>
</dbReference>
<keyword evidence="7 8" id="KW-0998">Cell outer membrane</keyword>
<evidence type="ECO:0000313" key="12">
    <source>
        <dbReference type="EMBL" id="TGK87130.1"/>
    </source>
</evidence>
<sequence>MISKFEKLSFYLFLSLVLDYPILSQTNTEDKDSLPQKKSEGIHVIGNKKEDLKKIPGSAYIIDKKYLEEASPTDPMEALRRSPGASVRFQDAAGLTPNIGFRGVSNEESRKTLILEDGILTSLSPYGQPESYYSPSIERMERIEIIKGSGSILFGPNTIGGIVNFVTKRPPTESTFYTKNVGGENGYLSTYNSYGKSFNSSSFEVSLLRKQGNGFRNYQNFDVTEGNIKWIQDWNENHSTTIKLGYHVQNAQSTYLGLSQGLFRMDPKINPAEYDEKQLNRSQTVISHNWKLAEEHTLIIRGYFSQAERNWARQDFLSGKSSSGGYLNPPQDTLRTYSPGIIGNRPGDTIYMRDSYISRDQSFMVGGIETKLESKFSTFGLKHETDLGVRIHGENNLTQTNLKKTDDPLGYLSKAIIQEDSVVNNLAQTTLPNFNLNRQERKIESFAAYFQDRIQLSENWKLIPGVRFEEVRQKAITTRRQATQEDYLLGAVLPGDVSVNRRSSSESRTHIILPGMGITYDITKKFIWFSGAHKGFSPPTFGTSFSPQGNDYRLKPETSTNYETGVRGDITSYLYTELVGYKMYFRDQIINVNEVGGEAGIRPANTGYSTHTGGESVFVWDPAKMQKSEWRVPIELIYSRIEAKSRSFNPFPVSQSSDGKETIEILPAYTLNNYQYISTDTTGNYLPYVPKETITLAVSVSSPQGYYGRLEYQYIGKQYSDLLNTKDESEDGNKGIIPKVELWNTSLGYRSPEKWSVFINAKNIQDKQYVSGRLPTGIQPGPFRQINVGFTLEL</sequence>
<evidence type="ECO:0000313" key="13">
    <source>
        <dbReference type="Proteomes" id="UP000298009"/>
    </source>
</evidence>
<dbReference type="InterPro" id="IPR000531">
    <property type="entry name" value="Beta-barrel_TonB"/>
</dbReference>
<evidence type="ECO:0000256" key="9">
    <source>
        <dbReference type="RuleBase" id="RU003357"/>
    </source>
</evidence>
<comment type="subcellular location">
    <subcellularLocation>
        <location evidence="1 8">Cell outer membrane</location>
        <topology evidence="1 8">Multi-pass membrane protein</topology>
    </subcellularLocation>
</comment>